<dbReference type="InterPro" id="IPR011014">
    <property type="entry name" value="MscS_channel_TM-2"/>
</dbReference>
<dbReference type="Proteomes" id="UP000007934">
    <property type="component" value="Chromosome"/>
</dbReference>
<dbReference type="Pfam" id="PF00924">
    <property type="entry name" value="MS_channel_2nd"/>
    <property type="match status" value="1"/>
</dbReference>
<evidence type="ECO:0000313" key="13">
    <source>
        <dbReference type="Proteomes" id="UP000007934"/>
    </source>
</evidence>
<keyword evidence="4 7" id="KW-0812">Transmembrane</keyword>
<dbReference type="EMBL" id="FQ670179">
    <property type="protein sequence ID" value="CBY82962.1"/>
    <property type="molecule type" value="Genomic_DNA"/>
</dbReference>
<evidence type="ECO:0000313" key="12">
    <source>
        <dbReference type="EMBL" id="CBY82962.1"/>
    </source>
</evidence>
<dbReference type="GeneID" id="36133688"/>
<dbReference type="Gene3D" id="1.10.287.1260">
    <property type="match status" value="1"/>
</dbReference>
<reference evidence="12 13" key="1">
    <citation type="journal article" date="2011" name="Genome Biol. Evol.">
        <title>Comparative whole genome sequence analysis of the carcinogenic bacterial model pathogen Helicobacter felis.</title>
        <authorList>
            <person name="Arnold I.C."/>
            <person name="Zigova Z."/>
            <person name="Holden M."/>
            <person name="Lawley T.D."/>
            <person name="Rad R."/>
            <person name="Dougan G."/>
            <person name="Falkow S."/>
            <person name="Bentley S.D."/>
            <person name="Muller A."/>
        </authorList>
    </citation>
    <scope>NUCLEOTIDE SEQUENCE [LARGE SCALE GENOMIC DNA]</scope>
    <source>
        <strain evidence="13">ATCC 49179 / CCUG 28539 / NCTC 12436 / CS1</strain>
    </source>
</reference>
<sequence>MKFLRALFLCLVCVCTLARAEDDPDVVDLYLLLKQINQLNQVIARYEKDPTKRSEIPLYSDQKNDLIHAFALRLLNSQEQIGINIKTNLEQQYKLKKTLLKNSHTNDIYAYIHSTLELKILEADQQMYDFLKKLRTTLDFFSQEKDINALSMATLLKFEEASSRSYAIPTNLDSIKTQQLQELLSDYKLKLRTYVEVLHYIQKNPRQVLAKNILFNIDMQWILERVAAVINKFFPSSHGLQSAKILLSLVLLLFLLTLRKLITTLFIRFLDLFVRFSRKNEQVQQRIRNSIITPISTFLLIYSFDISIDILHYPHPAPIKFNMYLGVIYISLLGWLGIALFKAYGAALLATLASKKNGFRREVVNLILKVAYFFIVTITILAMLKQLGFNISAIIASLGIGGLAVALAVKDLLANFFASVILLLDNSFGQGDWIVCGDVEGTVVEMGLRRTTVRGFDNALLFVPNSELAGKSIRNWNRRKVGRRIKMNIGLTYSSTREQLSQCVLAIRTMLEEHPHIAKISDLDASAKQELNAQHDYMMDREHIVSIDDLMGYKSNLFVFVDNFGDSSINILVYCFSKSVVWGEWLAIKEDVMLKIMKIVEELGLSFAFPSQSLYLESVPQNLQSSLKDLKDLNG</sequence>
<feature type="transmembrane region" description="Helical" evidence="7">
    <location>
        <begin position="291"/>
        <end position="311"/>
    </location>
</feature>
<dbReference type="PANTHER" id="PTHR43634">
    <property type="entry name" value="OW CONDUCTANCE MECHANOSENSITIVE CHANNEL"/>
    <property type="match status" value="1"/>
</dbReference>
<keyword evidence="6 7" id="KW-0472">Membrane</keyword>
<dbReference type="InterPro" id="IPR023408">
    <property type="entry name" value="MscS_beta-dom_sf"/>
</dbReference>
<evidence type="ECO:0000256" key="2">
    <source>
        <dbReference type="ARBA" id="ARBA00008017"/>
    </source>
</evidence>
<dbReference type="InterPro" id="IPR006685">
    <property type="entry name" value="MscS_channel_2nd"/>
</dbReference>
<dbReference type="PROSITE" id="PS01246">
    <property type="entry name" value="UPF0003"/>
    <property type="match status" value="1"/>
</dbReference>
<comment type="similarity">
    <text evidence="2">Belongs to the MscS (TC 1.A.23) family.</text>
</comment>
<feature type="domain" description="Mechanosensitive ion channel transmembrane helices 2/3" evidence="11">
    <location>
        <begin position="369"/>
        <end position="410"/>
    </location>
</feature>
<evidence type="ECO:0000259" key="11">
    <source>
        <dbReference type="Pfam" id="PF21088"/>
    </source>
</evidence>
<dbReference type="SUPFAM" id="SSF82861">
    <property type="entry name" value="Mechanosensitive channel protein MscS (YggB), transmembrane region"/>
    <property type="match status" value="1"/>
</dbReference>
<feature type="transmembrane region" description="Helical" evidence="7">
    <location>
        <begin position="363"/>
        <end position="383"/>
    </location>
</feature>
<keyword evidence="13" id="KW-1185">Reference proteome</keyword>
<feature type="signal peptide" evidence="8">
    <location>
        <begin position="1"/>
        <end position="20"/>
    </location>
</feature>
<dbReference type="Pfam" id="PF21082">
    <property type="entry name" value="MS_channel_3rd"/>
    <property type="match status" value="1"/>
</dbReference>
<dbReference type="InterPro" id="IPR010920">
    <property type="entry name" value="LSM_dom_sf"/>
</dbReference>
<dbReference type="HOGENOM" id="CLU_026710_0_0_7"/>
<dbReference type="InterPro" id="IPR049278">
    <property type="entry name" value="MS_channel_C"/>
</dbReference>
<evidence type="ECO:0000256" key="8">
    <source>
        <dbReference type="SAM" id="SignalP"/>
    </source>
</evidence>
<dbReference type="InterPro" id="IPR006686">
    <property type="entry name" value="MscS_channel_CS"/>
</dbReference>
<keyword evidence="3" id="KW-1003">Cell membrane</keyword>
<feature type="transmembrane region" description="Helical" evidence="7">
    <location>
        <begin position="245"/>
        <end position="270"/>
    </location>
</feature>
<evidence type="ECO:0000256" key="4">
    <source>
        <dbReference type="ARBA" id="ARBA00022692"/>
    </source>
</evidence>
<evidence type="ECO:0000256" key="5">
    <source>
        <dbReference type="ARBA" id="ARBA00022989"/>
    </source>
</evidence>
<evidence type="ECO:0000256" key="6">
    <source>
        <dbReference type="ARBA" id="ARBA00023136"/>
    </source>
</evidence>
<protein>
    <submittedName>
        <fullName evidence="12">Mechanosensitive ion channel</fullName>
    </submittedName>
</protein>
<feature type="domain" description="Mechanosensitive ion channel MscS" evidence="9">
    <location>
        <begin position="411"/>
        <end position="478"/>
    </location>
</feature>
<evidence type="ECO:0000256" key="3">
    <source>
        <dbReference type="ARBA" id="ARBA00022475"/>
    </source>
</evidence>
<accession>E7ABZ3</accession>
<dbReference type="SUPFAM" id="SSF50182">
    <property type="entry name" value="Sm-like ribonucleoproteins"/>
    <property type="match status" value="1"/>
</dbReference>
<evidence type="ECO:0000256" key="7">
    <source>
        <dbReference type="SAM" id="Phobius"/>
    </source>
</evidence>
<dbReference type="InterPro" id="IPR011066">
    <property type="entry name" value="MscS_channel_C_sf"/>
</dbReference>
<keyword evidence="5 7" id="KW-1133">Transmembrane helix</keyword>
<dbReference type="GO" id="GO:0008381">
    <property type="term" value="F:mechanosensitive monoatomic ion channel activity"/>
    <property type="evidence" value="ECO:0007669"/>
    <property type="project" value="UniProtKB-ARBA"/>
</dbReference>
<gene>
    <name evidence="12" type="ordered locus">Hfelis_08780</name>
</gene>
<feature type="transmembrane region" description="Helical" evidence="7">
    <location>
        <begin position="389"/>
        <end position="409"/>
    </location>
</feature>
<evidence type="ECO:0000259" key="10">
    <source>
        <dbReference type="Pfam" id="PF21082"/>
    </source>
</evidence>
<evidence type="ECO:0000256" key="1">
    <source>
        <dbReference type="ARBA" id="ARBA00004651"/>
    </source>
</evidence>
<keyword evidence="8" id="KW-0732">Signal</keyword>
<dbReference type="eggNOG" id="COG0668">
    <property type="taxonomic scope" value="Bacteria"/>
</dbReference>
<dbReference type="STRING" id="936155.HFELIS_08780"/>
<dbReference type="AlphaFoldDB" id="E7ABZ3"/>
<feature type="domain" description="Mechanosensitive ion channel MscS C-terminal" evidence="10">
    <location>
        <begin position="485"/>
        <end position="607"/>
    </location>
</feature>
<organism evidence="12 13">
    <name type="scientific">Helicobacter felis (strain ATCC 49179 / CCUG 28539 / NCTC 12436 / CS1)</name>
    <dbReference type="NCBI Taxonomy" id="936155"/>
    <lineage>
        <taxon>Bacteria</taxon>
        <taxon>Pseudomonadati</taxon>
        <taxon>Campylobacterota</taxon>
        <taxon>Epsilonproteobacteria</taxon>
        <taxon>Campylobacterales</taxon>
        <taxon>Helicobacteraceae</taxon>
        <taxon>Helicobacter</taxon>
    </lineage>
</organism>
<dbReference type="SUPFAM" id="SSF82689">
    <property type="entry name" value="Mechanosensitive channel protein MscS (YggB), C-terminal domain"/>
    <property type="match status" value="1"/>
</dbReference>
<evidence type="ECO:0000259" key="9">
    <source>
        <dbReference type="Pfam" id="PF00924"/>
    </source>
</evidence>
<dbReference type="Pfam" id="PF21088">
    <property type="entry name" value="MS_channel_1st"/>
    <property type="match status" value="1"/>
</dbReference>
<dbReference type="Gene3D" id="3.30.70.100">
    <property type="match status" value="1"/>
</dbReference>
<dbReference type="InterPro" id="IPR049142">
    <property type="entry name" value="MS_channel_1st"/>
</dbReference>
<dbReference type="KEGG" id="hfe:HFELIS_08780"/>
<dbReference type="Gene3D" id="2.30.30.60">
    <property type="match status" value="1"/>
</dbReference>
<comment type="subcellular location">
    <subcellularLocation>
        <location evidence="1">Cell membrane</location>
        <topology evidence="1">Multi-pass membrane protein</topology>
    </subcellularLocation>
</comment>
<name>E7ABZ3_HELFC</name>
<feature type="transmembrane region" description="Helical" evidence="7">
    <location>
        <begin position="323"/>
        <end position="351"/>
    </location>
</feature>
<dbReference type="GO" id="GO:0005886">
    <property type="term" value="C:plasma membrane"/>
    <property type="evidence" value="ECO:0007669"/>
    <property type="project" value="UniProtKB-SubCell"/>
</dbReference>
<dbReference type="RefSeq" id="WP_013469328.1">
    <property type="nucleotide sequence ID" value="NC_014810.2"/>
</dbReference>
<feature type="chain" id="PRO_5003217202" evidence="8">
    <location>
        <begin position="21"/>
        <end position="635"/>
    </location>
</feature>
<dbReference type="InterPro" id="IPR045042">
    <property type="entry name" value="YnaI-like"/>
</dbReference>
<proteinExistence type="inferred from homology"/>
<dbReference type="PANTHER" id="PTHR43634:SF2">
    <property type="entry name" value="LOW CONDUCTANCE MECHANOSENSITIVE CHANNEL YNAI"/>
    <property type="match status" value="1"/>
</dbReference>